<dbReference type="PANTHER" id="PTHR23099:SF0">
    <property type="entry name" value="GERM CELL NUCLEAR ACIDIC PROTEIN"/>
    <property type="match status" value="1"/>
</dbReference>
<proteinExistence type="predicted"/>
<dbReference type="GO" id="GO:0005634">
    <property type="term" value="C:nucleus"/>
    <property type="evidence" value="ECO:0007669"/>
    <property type="project" value="TreeGrafter"/>
</dbReference>
<dbReference type="PANTHER" id="PTHR23099">
    <property type="entry name" value="TRANSCRIPTIONAL REGULATOR"/>
    <property type="match status" value="1"/>
</dbReference>
<evidence type="ECO:0000313" key="3">
    <source>
        <dbReference type="Proteomes" id="UP000267027"/>
    </source>
</evidence>
<evidence type="ECO:0000313" key="4">
    <source>
        <dbReference type="WBParaSite" id="ACOC_0000096201-mRNA-1"/>
    </source>
</evidence>
<reference evidence="4" key="1">
    <citation type="submission" date="2017-02" db="UniProtKB">
        <authorList>
            <consortium name="WormBaseParasite"/>
        </authorList>
    </citation>
    <scope>IDENTIFICATION</scope>
</reference>
<protein>
    <submittedName>
        <fullName evidence="4">SprT-like domain-containing protein</fullName>
    </submittedName>
</protein>
<reference evidence="2 3" key="2">
    <citation type="submission" date="2018-11" db="EMBL/GenBank/DDBJ databases">
        <authorList>
            <consortium name="Pathogen Informatics"/>
        </authorList>
    </citation>
    <scope>NUCLEOTIDE SEQUENCE [LARGE SCALE GENOMIC DNA]</scope>
    <source>
        <strain evidence="2 3">Costa Rica</strain>
    </source>
</reference>
<gene>
    <name evidence="2" type="ORF">ACOC_LOCUS963</name>
</gene>
<accession>A0A0R3PBB4</accession>
<dbReference type="EMBL" id="UYYA01000122">
    <property type="protein sequence ID" value="VDM52548.1"/>
    <property type="molecule type" value="Genomic_DNA"/>
</dbReference>
<dbReference type="WBParaSite" id="ACOC_0000096201-mRNA-1">
    <property type="protein sequence ID" value="ACOC_0000096201-mRNA-1"/>
    <property type="gene ID" value="ACOC_0000096201"/>
</dbReference>
<dbReference type="InterPro" id="IPR006640">
    <property type="entry name" value="SprT-like_domain"/>
</dbReference>
<feature type="domain" description="SprT-like" evidence="1">
    <location>
        <begin position="1"/>
        <end position="42"/>
    </location>
</feature>
<keyword evidence="3" id="KW-1185">Reference proteome</keyword>
<dbReference type="GO" id="GO:0006974">
    <property type="term" value="P:DNA damage response"/>
    <property type="evidence" value="ECO:0007669"/>
    <property type="project" value="UniProtKB-ARBA"/>
</dbReference>
<dbReference type="AlphaFoldDB" id="A0A0R3PBB4"/>
<dbReference type="OMA" id="MIFFLER"/>
<dbReference type="OrthoDB" id="20772at2759"/>
<evidence type="ECO:0000313" key="2">
    <source>
        <dbReference type="EMBL" id="VDM52548.1"/>
    </source>
</evidence>
<dbReference type="Proteomes" id="UP000267027">
    <property type="component" value="Unassembled WGS sequence"/>
</dbReference>
<dbReference type="STRING" id="334426.A0A0R3PBB4"/>
<sequence length="136" mass="15622">MCHAAVWIVDGQMKEGHGPLWRKWASRCMQKFRSLPIINRCHDYEIEAKFIYECGGCGQKVRRHTKSLDISRKICGICKCSFTLNTFLRARVSPGVGLAQNPFAKFVKENYSKHKKLGMKHGEVSLSYFVHSLVFL</sequence>
<organism evidence="4">
    <name type="scientific">Angiostrongylus costaricensis</name>
    <name type="common">Nematode worm</name>
    <dbReference type="NCBI Taxonomy" id="334426"/>
    <lineage>
        <taxon>Eukaryota</taxon>
        <taxon>Metazoa</taxon>
        <taxon>Ecdysozoa</taxon>
        <taxon>Nematoda</taxon>
        <taxon>Chromadorea</taxon>
        <taxon>Rhabditida</taxon>
        <taxon>Rhabditina</taxon>
        <taxon>Rhabditomorpha</taxon>
        <taxon>Strongyloidea</taxon>
        <taxon>Metastrongylidae</taxon>
        <taxon>Angiostrongylus</taxon>
    </lineage>
</organism>
<dbReference type="Pfam" id="PF10263">
    <property type="entry name" value="SprT-like"/>
    <property type="match status" value="1"/>
</dbReference>
<evidence type="ECO:0000259" key="1">
    <source>
        <dbReference type="Pfam" id="PF10263"/>
    </source>
</evidence>
<name>A0A0R3PBB4_ANGCS</name>